<evidence type="ECO:0008006" key="3">
    <source>
        <dbReference type="Google" id="ProtNLM"/>
    </source>
</evidence>
<dbReference type="Proteomes" id="UP000076858">
    <property type="component" value="Unassembled WGS sequence"/>
</dbReference>
<dbReference type="STRING" id="35525.A0A164XJ84"/>
<evidence type="ECO:0000313" key="2">
    <source>
        <dbReference type="Proteomes" id="UP000076858"/>
    </source>
</evidence>
<dbReference type="PANTHER" id="PTHR46481:SF9">
    <property type="entry name" value="ZINC FINGER BED DOMAIN-CONTAINING PROTEIN 1-LIKE"/>
    <property type="match status" value="1"/>
</dbReference>
<dbReference type="SUPFAM" id="SSF53098">
    <property type="entry name" value="Ribonuclease H-like"/>
    <property type="match status" value="1"/>
</dbReference>
<reference evidence="1 2" key="1">
    <citation type="submission" date="2016-03" db="EMBL/GenBank/DDBJ databases">
        <title>EvidentialGene: Evidence-directed Construction of Genes on Genomes.</title>
        <authorList>
            <person name="Gilbert D.G."/>
            <person name="Choi J.-H."/>
            <person name="Mockaitis K."/>
            <person name="Colbourne J."/>
            <person name="Pfrender M."/>
        </authorList>
    </citation>
    <scope>NUCLEOTIDE SEQUENCE [LARGE SCALE GENOMIC DNA]</scope>
    <source>
        <strain evidence="1 2">Xinb3</strain>
        <tissue evidence="1">Complete organism</tissue>
    </source>
</reference>
<dbReference type="InterPro" id="IPR052035">
    <property type="entry name" value="ZnF_BED_domain_contain"/>
</dbReference>
<comment type="caution">
    <text evidence="1">The sequence shown here is derived from an EMBL/GenBank/DDBJ whole genome shotgun (WGS) entry which is preliminary data.</text>
</comment>
<dbReference type="EMBL" id="LRGB01000986">
    <property type="protein sequence ID" value="KZS14298.1"/>
    <property type="molecule type" value="Genomic_DNA"/>
</dbReference>
<dbReference type="InterPro" id="IPR012337">
    <property type="entry name" value="RNaseH-like_sf"/>
</dbReference>
<protein>
    <recommendedName>
        <fullName evidence="3">DUF659 domain-containing protein</fullName>
    </recommendedName>
</protein>
<proteinExistence type="predicted"/>
<sequence length="433" mass="48360">MTGKGKKTQMNLSYKMIAPSVSQPSATSRRRLRDGNNTDVVPYPTEGVFMEGFHKKLVGFIVKDMQPIQIVENGGFKDMMYYLDPRVTLPSRTTKANTLIPREFKSAKAALFLELQSVTYVSLTTDCWPSRRMEPLMTVTVHSIVNGQLESRVLVTCPTIGSHTANNLSSKLETIASEWGITEKVVCVITDNASNIVAAINLLTLQTTVNDRSRQGLMLPSLTCPPPHSPPFTPKANFRISTLLLFFSAVVEDGGRSSNELFPLISLMLEGFTNVFDDNPVRFKSMYHMDVSRVEKQLKNLLYGSSHGEGDKPSTSSTINPRSLWAAHGHRVERINETSSRPSSNSRANAINLIREYTLYPRIAKHENSLQCYISSFRARFSHASDLISAKRSRLSGSTLNELYPLGFFTHEEFSTHEECIPLLGKEVEECGK</sequence>
<name>A0A164XJ84_9CRUS</name>
<dbReference type="AlphaFoldDB" id="A0A164XJ84"/>
<dbReference type="PANTHER" id="PTHR46481">
    <property type="entry name" value="ZINC FINGER BED DOMAIN-CONTAINING PROTEIN 4"/>
    <property type="match status" value="1"/>
</dbReference>
<evidence type="ECO:0000313" key="1">
    <source>
        <dbReference type="EMBL" id="KZS14298.1"/>
    </source>
</evidence>
<organism evidence="1 2">
    <name type="scientific">Daphnia magna</name>
    <dbReference type="NCBI Taxonomy" id="35525"/>
    <lineage>
        <taxon>Eukaryota</taxon>
        <taxon>Metazoa</taxon>
        <taxon>Ecdysozoa</taxon>
        <taxon>Arthropoda</taxon>
        <taxon>Crustacea</taxon>
        <taxon>Branchiopoda</taxon>
        <taxon>Diplostraca</taxon>
        <taxon>Cladocera</taxon>
        <taxon>Anomopoda</taxon>
        <taxon>Daphniidae</taxon>
        <taxon>Daphnia</taxon>
    </lineage>
</organism>
<gene>
    <name evidence="1" type="ORF">APZ42_020380</name>
</gene>
<keyword evidence="2" id="KW-1185">Reference proteome</keyword>
<dbReference type="OrthoDB" id="6369394at2759"/>
<accession>A0A164XJ84</accession>
<dbReference type="SUPFAM" id="SSF140996">
    <property type="entry name" value="Hermes dimerisation domain"/>
    <property type="match status" value="1"/>
</dbReference>